<dbReference type="SUPFAM" id="SSF53146">
    <property type="entry name" value="Nitrogenase accessory factor-like"/>
    <property type="match status" value="1"/>
</dbReference>
<dbReference type="InterPro" id="IPR003731">
    <property type="entry name" value="Di-Nase_FeMo-co_biosynth"/>
</dbReference>
<sequence>MTKVALPVTGDEVTGPGEGEKVKIFDVENDLIKLVEEYPNPALHAVAARGAHMLKSALDKGAQVFLVTEMGPPGVRLLQGKAKAFLVEEGTKVDDAIRLFKEGKLQEIVEPTHTERHG</sequence>
<dbReference type="Proteomes" id="UP000322983">
    <property type="component" value="Chromosome"/>
</dbReference>
<dbReference type="RefSeq" id="WP_149528371.1">
    <property type="nucleotide sequence ID" value="NZ_AP018929.1"/>
</dbReference>
<evidence type="ECO:0000313" key="5">
    <source>
        <dbReference type="Proteomes" id="UP000325030"/>
    </source>
</evidence>
<evidence type="ECO:0000313" key="4">
    <source>
        <dbReference type="Proteomes" id="UP000322983"/>
    </source>
</evidence>
<evidence type="ECO:0000313" key="2">
    <source>
        <dbReference type="EMBL" id="BBG23532.1"/>
    </source>
</evidence>
<dbReference type="EMBL" id="AP018930">
    <property type="protein sequence ID" value="BBG26286.1"/>
    <property type="molecule type" value="Genomic_DNA"/>
</dbReference>
<dbReference type="InterPro" id="IPR036105">
    <property type="entry name" value="DiNase_FeMo-co_biosyn_sf"/>
</dbReference>
<dbReference type="Pfam" id="PF02579">
    <property type="entry name" value="Nitro_FeMo-Co"/>
    <property type="match status" value="1"/>
</dbReference>
<reference evidence="3 4" key="2">
    <citation type="journal article" date="2020" name="Int. J. Syst. Evol. Microbiol.">
        <title>Sulfuracidifex tepidarius gen. nov., sp. nov. and transfer of Sulfolobus metallicus Huber and Stetter 1992 to the genus Sulfuracidifex as Sulfuracidifex metallicus comb. nov.</title>
        <authorList>
            <person name="Itoh T."/>
            <person name="Miura T."/>
            <person name="Sakai H.D."/>
            <person name="Kato S."/>
            <person name="Ohkuma M."/>
            <person name="Takashina T."/>
        </authorList>
    </citation>
    <scope>NUCLEOTIDE SEQUENCE</scope>
    <source>
        <strain evidence="2 4">IC-006</strain>
        <strain evidence="3">IC-007</strain>
    </source>
</reference>
<evidence type="ECO:0000259" key="1">
    <source>
        <dbReference type="Pfam" id="PF02579"/>
    </source>
</evidence>
<accession>A0A510DTJ0</accession>
<keyword evidence="4" id="KW-1185">Reference proteome</keyword>
<dbReference type="Proteomes" id="UP000325030">
    <property type="component" value="Chromosome"/>
</dbReference>
<dbReference type="STRING" id="1294262.GCA_001316085_01613"/>
<name>A0A510E1B5_9CREN</name>
<dbReference type="Gene3D" id="3.30.420.130">
    <property type="entry name" value="Dinitrogenase iron-molybdenum cofactor biosynthesis domain"/>
    <property type="match status" value="1"/>
</dbReference>
<dbReference type="GeneID" id="41717193"/>
<gene>
    <name evidence="2" type="ORF">IC006_0816</name>
    <name evidence="3" type="ORF">IC007_0791</name>
</gene>
<reference evidence="5" key="1">
    <citation type="submission" date="2018-09" db="EMBL/GenBank/DDBJ databases">
        <title>Complete Genome Sequencing of Sulfolobus sp. JCM 16834.</title>
        <authorList>
            <person name="Kato S."/>
            <person name="Itoh T."/>
            <person name="Ohkuma M."/>
        </authorList>
    </citation>
    <scope>NUCLEOTIDE SEQUENCE [LARGE SCALE GENOMIC DNA]</scope>
    <source>
        <strain evidence="5">IC-007</strain>
    </source>
</reference>
<dbReference type="EMBL" id="AP018929">
    <property type="protein sequence ID" value="BBG23532.1"/>
    <property type="molecule type" value="Genomic_DNA"/>
</dbReference>
<protein>
    <recommendedName>
        <fullName evidence="1">Dinitrogenase iron-molybdenum cofactor biosynthesis domain-containing protein</fullName>
    </recommendedName>
</protein>
<organism evidence="3 5">
    <name type="scientific">Sulfuracidifex tepidarius</name>
    <dbReference type="NCBI Taxonomy" id="1294262"/>
    <lineage>
        <taxon>Archaea</taxon>
        <taxon>Thermoproteota</taxon>
        <taxon>Thermoprotei</taxon>
        <taxon>Sulfolobales</taxon>
        <taxon>Sulfolobaceae</taxon>
        <taxon>Sulfuracidifex</taxon>
    </lineage>
</organism>
<dbReference type="AlphaFoldDB" id="A0A510E1B5"/>
<accession>A0A510E1B5</accession>
<proteinExistence type="predicted"/>
<dbReference type="KEGG" id="step:IC006_0816"/>
<feature type="domain" description="Dinitrogenase iron-molybdenum cofactor biosynthesis" evidence="1">
    <location>
        <begin position="17"/>
        <end position="101"/>
    </location>
</feature>
<dbReference type="OrthoDB" id="25911at2157"/>
<evidence type="ECO:0000313" key="3">
    <source>
        <dbReference type="EMBL" id="BBG26286.1"/>
    </source>
</evidence>